<protein>
    <submittedName>
        <fullName evidence="2">Helix-turn-helix domain-containing protein</fullName>
    </submittedName>
</protein>
<name>A0ABY4CLG4_9BACL</name>
<dbReference type="Pfam" id="PF13560">
    <property type="entry name" value="HTH_31"/>
    <property type="match status" value="1"/>
</dbReference>
<keyword evidence="3" id="KW-1185">Reference proteome</keyword>
<dbReference type="CDD" id="cd00093">
    <property type="entry name" value="HTH_XRE"/>
    <property type="match status" value="1"/>
</dbReference>
<dbReference type="Proteomes" id="UP000830167">
    <property type="component" value="Chromosome"/>
</dbReference>
<dbReference type="PROSITE" id="PS50943">
    <property type="entry name" value="HTH_CROC1"/>
    <property type="match status" value="1"/>
</dbReference>
<gene>
    <name evidence="2" type="ORF">LSG31_00660</name>
</gene>
<organism evidence="2 3">
    <name type="scientific">Fodinisporobacter ferrooxydans</name>
    <dbReference type="NCBI Taxonomy" id="2901836"/>
    <lineage>
        <taxon>Bacteria</taxon>
        <taxon>Bacillati</taxon>
        <taxon>Bacillota</taxon>
        <taxon>Bacilli</taxon>
        <taxon>Bacillales</taxon>
        <taxon>Alicyclobacillaceae</taxon>
        <taxon>Fodinisporobacter</taxon>
    </lineage>
</organism>
<dbReference type="Gene3D" id="1.10.260.40">
    <property type="entry name" value="lambda repressor-like DNA-binding domains"/>
    <property type="match status" value="1"/>
</dbReference>
<evidence type="ECO:0000313" key="3">
    <source>
        <dbReference type="Proteomes" id="UP000830167"/>
    </source>
</evidence>
<dbReference type="SUPFAM" id="SSF47413">
    <property type="entry name" value="lambda repressor-like DNA-binding domains"/>
    <property type="match status" value="1"/>
</dbReference>
<dbReference type="RefSeq" id="WP_347437525.1">
    <property type="nucleotide sequence ID" value="NZ_CP089291.1"/>
</dbReference>
<dbReference type="EMBL" id="CP089291">
    <property type="protein sequence ID" value="UOF90829.1"/>
    <property type="molecule type" value="Genomic_DNA"/>
</dbReference>
<dbReference type="InterPro" id="IPR001387">
    <property type="entry name" value="Cro/C1-type_HTH"/>
</dbReference>
<reference evidence="2" key="1">
    <citation type="submission" date="2021-12" db="EMBL/GenBank/DDBJ databases">
        <title>Alicyclobacillaceae gen. nov., sp. nov., isolated from chalcocite enrichment system.</title>
        <authorList>
            <person name="Jiang Z."/>
        </authorList>
    </citation>
    <scope>NUCLEOTIDE SEQUENCE</scope>
    <source>
        <strain evidence="2">MYW30-H2</strain>
    </source>
</reference>
<proteinExistence type="predicted"/>
<dbReference type="InterPro" id="IPR010982">
    <property type="entry name" value="Lambda_DNA-bd_dom_sf"/>
</dbReference>
<dbReference type="SMART" id="SM00530">
    <property type="entry name" value="HTH_XRE"/>
    <property type="match status" value="1"/>
</dbReference>
<sequence>MRAEELGELLRWCRLEKGWTQQVLADYLRVDRSVVSRHENGEYFNLDIVKRWGMYTGYHEIVSSAVAEFCGFENQMAKKYITYERIINRLRADLVAIG</sequence>
<accession>A0ABY4CLG4</accession>
<evidence type="ECO:0000259" key="1">
    <source>
        <dbReference type="PROSITE" id="PS50943"/>
    </source>
</evidence>
<feature type="domain" description="HTH cro/C1-type" evidence="1">
    <location>
        <begin position="10"/>
        <end position="51"/>
    </location>
</feature>
<evidence type="ECO:0000313" key="2">
    <source>
        <dbReference type="EMBL" id="UOF90829.1"/>
    </source>
</evidence>